<keyword evidence="5 11" id="KW-0812">Transmembrane</keyword>
<dbReference type="GO" id="GO:0009274">
    <property type="term" value="C:peptidoglycan-based cell wall"/>
    <property type="evidence" value="ECO:0007669"/>
    <property type="project" value="InterPro"/>
</dbReference>
<comment type="pathway">
    <text evidence="11">Cell wall biogenesis; peptidoglycan biosynthesis.</text>
</comment>
<evidence type="ECO:0000256" key="8">
    <source>
        <dbReference type="ARBA" id="ARBA00022989"/>
    </source>
</evidence>
<keyword evidence="7 11" id="KW-0573">Peptidoglycan synthesis</keyword>
<evidence type="ECO:0000256" key="11">
    <source>
        <dbReference type="HAMAP-Rule" id="MF_00766"/>
    </source>
</evidence>
<dbReference type="InterPro" id="IPR001264">
    <property type="entry name" value="Glyco_trans_51"/>
</dbReference>
<keyword evidence="6 11" id="KW-0133">Cell shape</keyword>
<keyword evidence="14" id="KW-1185">Reference proteome</keyword>
<dbReference type="UniPathway" id="UPA00219"/>
<proteinExistence type="inferred from homology"/>
<keyword evidence="9 11" id="KW-0472">Membrane</keyword>
<dbReference type="Proteomes" id="UP000528964">
    <property type="component" value="Unassembled WGS sequence"/>
</dbReference>
<dbReference type="GO" id="GO:0008360">
    <property type="term" value="P:regulation of cell shape"/>
    <property type="evidence" value="ECO:0007669"/>
    <property type="project" value="UniProtKB-KW"/>
</dbReference>
<keyword evidence="3 11" id="KW-0328">Glycosyltransferase</keyword>
<feature type="domain" description="Glycosyl transferase family 51" evidence="12">
    <location>
        <begin position="59"/>
        <end position="224"/>
    </location>
</feature>
<comment type="function">
    <text evidence="11">Peptidoglycan polymerase that catalyzes glycan chain elongation from lipid-linked precursors.</text>
</comment>
<evidence type="ECO:0000256" key="6">
    <source>
        <dbReference type="ARBA" id="ARBA00022960"/>
    </source>
</evidence>
<comment type="caution">
    <text evidence="13">The sequence shown here is derived from an EMBL/GenBank/DDBJ whole genome shotgun (WGS) entry which is preliminary data.</text>
</comment>
<evidence type="ECO:0000256" key="7">
    <source>
        <dbReference type="ARBA" id="ARBA00022984"/>
    </source>
</evidence>
<evidence type="ECO:0000256" key="4">
    <source>
        <dbReference type="ARBA" id="ARBA00022679"/>
    </source>
</evidence>
<dbReference type="PANTHER" id="PTHR30400">
    <property type="entry name" value="MONOFUNCTIONAL BIOSYNTHETIC PEPTIDOGLYCAN TRANSGLYCOSYLASE"/>
    <property type="match status" value="1"/>
</dbReference>
<evidence type="ECO:0000256" key="3">
    <source>
        <dbReference type="ARBA" id="ARBA00022676"/>
    </source>
</evidence>
<evidence type="ECO:0000256" key="5">
    <source>
        <dbReference type="ARBA" id="ARBA00022692"/>
    </source>
</evidence>
<evidence type="ECO:0000256" key="1">
    <source>
        <dbReference type="ARBA" id="ARBA00022475"/>
    </source>
</evidence>
<evidence type="ECO:0000259" key="12">
    <source>
        <dbReference type="Pfam" id="PF00912"/>
    </source>
</evidence>
<accession>A0A7W6CYZ0</accession>
<dbReference type="PANTHER" id="PTHR30400:SF0">
    <property type="entry name" value="BIOSYNTHETIC PEPTIDOGLYCAN TRANSGLYCOSYLASE"/>
    <property type="match status" value="1"/>
</dbReference>
<dbReference type="InterPro" id="IPR023346">
    <property type="entry name" value="Lysozyme-like_dom_sf"/>
</dbReference>
<dbReference type="Gene3D" id="1.10.3810.10">
    <property type="entry name" value="Biosynthetic peptidoglycan transglycosylase-like"/>
    <property type="match status" value="1"/>
</dbReference>
<dbReference type="GO" id="GO:0016763">
    <property type="term" value="F:pentosyltransferase activity"/>
    <property type="evidence" value="ECO:0007669"/>
    <property type="project" value="InterPro"/>
</dbReference>
<dbReference type="InterPro" id="IPR011812">
    <property type="entry name" value="Pep_trsgly"/>
</dbReference>
<sequence>MAFLARASSDRRLRPRTSAAAVVMRILLVLIALPIILVPVYSVVPPVSTLMLARWATGRPVERVWTPLDQISPALQRAVLVSEDARFCQHHGVDWGAIGGVLKAGGDSGPGRGASTIAMQVAKNLFLWQGGAYLRKPLEIALAHWIDLVWSKRRVMEVYLNIAEWGPGGVFGAQAAARRAFGKDAKALTAREAAMMAAALPNPVLRDAKKPSRSARAHATIVASRARAAGALTACLR</sequence>
<keyword evidence="8 11" id="KW-1133">Transmembrane helix</keyword>
<evidence type="ECO:0000256" key="2">
    <source>
        <dbReference type="ARBA" id="ARBA00022519"/>
    </source>
</evidence>
<keyword evidence="4 11" id="KW-0808">Transferase</keyword>
<dbReference type="Pfam" id="PF00912">
    <property type="entry name" value="Transgly"/>
    <property type="match status" value="1"/>
</dbReference>
<dbReference type="GO" id="GO:0071555">
    <property type="term" value="P:cell wall organization"/>
    <property type="evidence" value="ECO:0007669"/>
    <property type="project" value="UniProtKB-KW"/>
</dbReference>
<comment type="similarity">
    <text evidence="11">Belongs to the glycosyltransferase 51 family.</text>
</comment>
<dbReference type="HAMAP" id="MF_00766">
    <property type="entry name" value="PGT_MtgA"/>
    <property type="match status" value="1"/>
</dbReference>
<keyword evidence="1 11" id="KW-1003">Cell membrane</keyword>
<organism evidence="13 14">
    <name type="scientific">Hansschlegelia beijingensis</name>
    <dbReference type="NCBI Taxonomy" id="1133344"/>
    <lineage>
        <taxon>Bacteria</taxon>
        <taxon>Pseudomonadati</taxon>
        <taxon>Pseudomonadota</taxon>
        <taxon>Alphaproteobacteria</taxon>
        <taxon>Hyphomicrobiales</taxon>
        <taxon>Methylopilaceae</taxon>
        <taxon>Hansschlegelia</taxon>
    </lineage>
</organism>
<evidence type="ECO:0000256" key="9">
    <source>
        <dbReference type="ARBA" id="ARBA00023136"/>
    </source>
</evidence>
<dbReference type="GO" id="GO:0009252">
    <property type="term" value="P:peptidoglycan biosynthetic process"/>
    <property type="evidence" value="ECO:0007669"/>
    <property type="project" value="UniProtKB-UniRule"/>
</dbReference>
<dbReference type="SUPFAM" id="SSF53955">
    <property type="entry name" value="Lysozyme-like"/>
    <property type="match status" value="1"/>
</dbReference>
<protein>
    <recommendedName>
        <fullName evidence="11">Biosynthetic peptidoglycan transglycosylase</fullName>
        <ecNumber evidence="11">2.4.99.28</ecNumber>
    </recommendedName>
    <alternativeName>
        <fullName evidence="11">Glycan polymerase</fullName>
    </alternativeName>
    <alternativeName>
        <fullName evidence="11">Peptidoglycan glycosyltransferase MtgA</fullName>
        <shortName evidence="11">PGT</shortName>
    </alternativeName>
</protein>
<comment type="catalytic activity">
    <reaction evidence="11">
        <text>[GlcNAc-(1-&gt;4)-Mur2Ac(oyl-L-Ala-gamma-D-Glu-L-Lys-D-Ala-D-Ala)](n)-di-trans,octa-cis-undecaprenyl diphosphate + beta-D-GlcNAc-(1-&gt;4)-Mur2Ac(oyl-L-Ala-gamma-D-Glu-L-Lys-D-Ala-D-Ala)-di-trans,octa-cis-undecaprenyl diphosphate = [GlcNAc-(1-&gt;4)-Mur2Ac(oyl-L-Ala-gamma-D-Glu-L-Lys-D-Ala-D-Ala)](n+1)-di-trans,octa-cis-undecaprenyl diphosphate + di-trans,octa-cis-undecaprenyl diphosphate + H(+)</text>
        <dbReference type="Rhea" id="RHEA:23708"/>
        <dbReference type="Rhea" id="RHEA-COMP:9602"/>
        <dbReference type="Rhea" id="RHEA-COMP:9603"/>
        <dbReference type="ChEBI" id="CHEBI:15378"/>
        <dbReference type="ChEBI" id="CHEBI:58405"/>
        <dbReference type="ChEBI" id="CHEBI:60033"/>
        <dbReference type="ChEBI" id="CHEBI:78435"/>
        <dbReference type="EC" id="2.4.99.28"/>
    </reaction>
</comment>
<dbReference type="AlphaFoldDB" id="A0A7W6CYZ0"/>
<reference evidence="13 14" key="1">
    <citation type="submission" date="2020-08" db="EMBL/GenBank/DDBJ databases">
        <title>Genomic Encyclopedia of Type Strains, Phase IV (KMG-IV): sequencing the most valuable type-strain genomes for metagenomic binning, comparative biology and taxonomic classification.</title>
        <authorList>
            <person name="Goeker M."/>
        </authorList>
    </citation>
    <scope>NUCLEOTIDE SEQUENCE [LARGE SCALE GENOMIC DNA]</scope>
    <source>
        <strain evidence="13 14">DSM 25481</strain>
    </source>
</reference>
<evidence type="ECO:0000256" key="10">
    <source>
        <dbReference type="ARBA" id="ARBA00023316"/>
    </source>
</evidence>
<dbReference type="InterPro" id="IPR036950">
    <property type="entry name" value="PBP_transglycosylase"/>
</dbReference>
<dbReference type="EC" id="2.4.99.28" evidence="11"/>
<dbReference type="RefSeq" id="WP_183394806.1">
    <property type="nucleotide sequence ID" value="NZ_JACIDR010000002.1"/>
</dbReference>
<gene>
    <name evidence="11" type="primary">mtgA</name>
    <name evidence="13" type="ORF">GGR24_001594</name>
</gene>
<name>A0A7W6CYZ0_9HYPH</name>
<evidence type="ECO:0000313" key="13">
    <source>
        <dbReference type="EMBL" id="MBB3972937.1"/>
    </source>
</evidence>
<dbReference type="NCBIfam" id="TIGR02070">
    <property type="entry name" value="mono_pep_trsgly"/>
    <property type="match status" value="1"/>
</dbReference>
<dbReference type="EMBL" id="JACIDR010000002">
    <property type="protein sequence ID" value="MBB3972937.1"/>
    <property type="molecule type" value="Genomic_DNA"/>
</dbReference>
<evidence type="ECO:0000313" key="14">
    <source>
        <dbReference type="Proteomes" id="UP000528964"/>
    </source>
</evidence>
<comment type="subcellular location">
    <subcellularLocation>
        <location evidence="11">Cell inner membrane</location>
        <topology evidence="11">Single-pass membrane protein</topology>
    </subcellularLocation>
</comment>
<dbReference type="GO" id="GO:0008955">
    <property type="term" value="F:peptidoglycan glycosyltransferase activity"/>
    <property type="evidence" value="ECO:0007669"/>
    <property type="project" value="UniProtKB-UniRule"/>
</dbReference>
<keyword evidence="2 11" id="KW-0997">Cell inner membrane</keyword>
<keyword evidence="10 11" id="KW-0961">Cell wall biogenesis/degradation</keyword>
<dbReference type="GO" id="GO:0005886">
    <property type="term" value="C:plasma membrane"/>
    <property type="evidence" value="ECO:0007669"/>
    <property type="project" value="UniProtKB-SubCell"/>
</dbReference>